<evidence type="ECO:0000259" key="2">
    <source>
        <dbReference type="SMART" id="SM00731"/>
    </source>
</evidence>
<evidence type="ECO:0000313" key="3">
    <source>
        <dbReference type="EMBL" id="KAJ8297783.1"/>
    </source>
</evidence>
<gene>
    <name evidence="3" type="ORF">KUTeg_024314</name>
</gene>
<dbReference type="EMBL" id="JARBDR010000923">
    <property type="protein sequence ID" value="KAJ8297783.1"/>
    <property type="molecule type" value="Genomic_DNA"/>
</dbReference>
<dbReference type="PANTHER" id="PTHR23099">
    <property type="entry name" value="TRANSCRIPTIONAL REGULATOR"/>
    <property type="match status" value="1"/>
</dbReference>
<dbReference type="InterPro" id="IPR006640">
    <property type="entry name" value="SprT-like_domain"/>
</dbReference>
<dbReference type="Proteomes" id="UP001217089">
    <property type="component" value="Unassembled WGS sequence"/>
</dbReference>
<feature type="region of interest" description="Disordered" evidence="1">
    <location>
        <begin position="165"/>
        <end position="185"/>
    </location>
</feature>
<feature type="compositionally biased region" description="Low complexity" evidence="1">
    <location>
        <begin position="176"/>
        <end position="185"/>
    </location>
</feature>
<feature type="compositionally biased region" description="Polar residues" evidence="1">
    <location>
        <begin position="421"/>
        <end position="430"/>
    </location>
</feature>
<feature type="compositionally biased region" description="Polar residues" evidence="1">
    <location>
        <begin position="267"/>
        <end position="296"/>
    </location>
</feature>
<feature type="domain" description="SprT-like" evidence="2">
    <location>
        <begin position="626"/>
        <end position="757"/>
    </location>
</feature>
<feature type="compositionally biased region" description="Basic residues" evidence="1">
    <location>
        <begin position="371"/>
        <end position="380"/>
    </location>
</feature>
<comment type="caution">
    <text evidence="3">The sequence shown here is derived from an EMBL/GenBank/DDBJ whole genome shotgun (WGS) entry which is preliminary data.</text>
</comment>
<dbReference type="Pfam" id="PF10263">
    <property type="entry name" value="SprT-like"/>
    <property type="match status" value="1"/>
</dbReference>
<feature type="region of interest" description="Disordered" evidence="1">
    <location>
        <begin position="447"/>
        <end position="466"/>
    </location>
</feature>
<evidence type="ECO:0000256" key="1">
    <source>
        <dbReference type="SAM" id="MobiDB-lite"/>
    </source>
</evidence>
<feature type="compositionally biased region" description="Basic and acidic residues" evidence="1">
    <location>
        <begin position="528"/>
        <end position="538"/>
    </location>
</feature>
<keyword evidence="4" id="KW-1185">Reference proteome</keyword>
<evidence type="ECO:0000313" key="4">
    <source>
        <dbReference type="Proteomes" id="UP001217089"/>
    </source>
</evidence>
<feature type="compositionally biased region" description="Polar residues" evidence="1">
    <location>
        <begin position="543"/>
        <end position="557"/>
    </location>
</feature>
<protein>
    <recommendedName>
        <fullName evidence="2">SprT-like domain-containing protein</fullName>
    </recommendedName>
</protein>
<feature type="compositionally biased region" description="Low complexity" evidence="1">
    <location>
        <begin position="297"/>
        <end position="306"/>
    </location>
</feature>
<sequence>MQYINMSQSKSSSFNSNSSYFEVNDVSVQASEDAAGFCQTGKRNCRRTSDSSSVVEVNDVSQQTSLPLLSSASELSLDSNISCENNKNVSPNLPSENVIENSEEVLDNNLIDSSSSFVQVQDTSTQIDGIDTVSVEVKNDTCDVDASSSTEGKITDKTQYFDFSNSSVKSESTKGSKNSSVNSEISVNSKVNETKYFSDDGDHASYNIDNIDDANVTKSFSDSEQLYNLDQTKYFSGENDDSSKHDRNQDNNVTKSFSDSDQVDSLPEQTQYFSGDNENYRSLNSFDNQECNNSEVSNSSDQQSNMQDKTRYFDFASDKNASSENEFCEENDYLQTGKKSDKQSDQQETKVKCNFVEISSDEEFPRNKDRNKTKKLHKNLLTRENQEKPNTSRQFSDHDLDDSLPDPSVSQNKPKWRKTNGYHSDCSSSDDNLEQCDLSNSCIKMKTPAKAKKSSSGSSDKHNDSMADFIVNDSDMSSEDEDDDCFYLSTNSKLNLDRKNESIYIIGDDEDGKNTDETDESLFSSSSDSDKDLKKDKPGSFVTPVTKNVGTEKTVSSGEREKSTSREKIKLLKGFLMKEGDLQTCFCLVLLLVARVRSCVCKTSKMYIMSSQVLLTYIKTFKKTKDELLKKLFNWDLPKDLEIVWNKRLLQTAGYCTYKQRVRDTLIHELCHAAVWLLNGKSEGHGPYWKYWYKSATIINHLQTVMCRCQKGHKFENFHPPSEGDLWVLILTIGRHSKSLDTTRKVCGHCHSHFVLKDKNTCSLSDTTANQPKTPRTPNRFAMFVKENYGSVKKMDKNLKHKEIMNVLSKQFAEKNKIS</sequence>
<proteinExistence type="predicted"/>
<accession>A0ABQ9DX02</accession>
<organism evidence="3 4">
    <name type="scientific">Tegillarca granosa</name>
    <name type="common">Malaysian cockle</name>
    <name type="synonym">Anadara granosa</name>
    <dbReference type="NCBI Taxonomy" id="220873"/>
    <lineage>
        <taxon>Eukaryota</taxon>
        <taxon>Metazoa</taxon>
        <taxon>Spiralia</taxon>
        <taxon>Lophotrochozoa</taxon>
        <taxon>Mollusca</taxon>
        <taxon>Bivalvia</taxon>
        <taxon>Autobranchia</taxon>
        <taxon>Pteriomorphia</taxon>
        <taxon>Arcoida</taxon>
        <taxon>Arcoidea</taxon>
        <taxon>Arcidae</taxon>
        <taxon>Tegillarca</taxon>
    </lineage>
</organism>
<feature type="region of interest" description="Disordered" evidence="1">
    <location>
        <begin position="507"/>
        <end position="561"/>
    </location>
</feature>
<dbReference type="PANTHER" id="PTHR23099:SF0">
    <property type="entry name" value="GERM CELL NUCLEAR ACIDIC PROTEIN"/>
    <property type="match status" value="1"/>
</dbReference>
<feature type="compositionally biased region" description="Polar residues" evidence="1">
    <location>
        <begin position="165"/>
        <end position="175"/>
    </location>
</feature>
<feature type="compositionally biased region" description="Polar residues" evidence="1">
    <location>
        <begin position="250"/>
        <end position="260"/>
    </location>
</feature>
<name>A0ABQ9DX02_TEGGR</name>
<dbReference type="SMART" id="SM00731">
    <property type="entry name" value="SprT"/>
    <property type="match status" value="1"/>
</dbReference>
<reference evidence="3 4" key="1">
    <citation type="submission" date="2022-12" db="EMBL/GenBank/DDBJ databases">
        <title>Chromosome-level genome of Tegillarca granosa.</title>
        <authorList>
            <person name="Kim J."/>
        </authorList>
    </citation>
    <scope>NUCLEOTIDE SEQUENCE [LARGE SCALE GENOMIC DNA]</scope>
    <source>
        <strain evidence="3">Teg-2019</strain>
        <tissue evidence="3">Adductor muscle</tissue>
    </source>
</reference>
<feature type="region of interest" description="Disordered" evidence="1">
    <location>
        <begin position="364"/>
        <end position="432"/>
    </location>
</feature>
<feature type="region of interest" description="Disordered" evidence="1">
    <location>
        <begin position="234"/>
        <end position="306"/>
    </location>
</feature>